<keyword evidence="1" id="KW-0732">Signal</keyword>
<dbReference type="EMBL" id="JAMXLR010000003">
    <property type="protein sequence ID" value="MCO6042338.1"/>
    <property type="molecule type" value="Genomic_DNA"/>
</dbReference>
<feature type="signal peptide" evidence="1">
    <location>
        <begin position="1"/>
        <end position="20"/>
    </location>
</feature>
<dbReference type="Proteomes" id="UP001155241">
    <property type="component" value="Unassembled WGS sequence"/>
</dbReference>
<evidence type="ECO:0000313" key="3">
    <source>
        <dbReference type="EMBL" id="MCO6042338.1"/>
    </source>
</evidence>
<accession>A0A9X2F649</accession>
<dbReference type="AlphaFoldDB" id="A0A9X2F649"/>
<gene>
    <name evidence="3" type="ORF">NG895_00320</name>
</gene>
<dbReference type="Gene3D" id="2.60.120.560">
    <property type="entry name" value="Exo-inulinase, domain 1"/>
    <property type="match status" value="1"/>
</dbReference>
<protein>
    <submittedName>
        <fullName evidence="3">DUF1080 domain-containing protein</fullName>
    </submittedName>
</protein>
<reference evidence="3" key="1">
    <citation type="submission" date="2022-06" db="EMBL/GenBank/DDBJ databases">
        <title>Aeoliella straminimaris, a novel planctomycete from sediments.</title>
        <authorList>
            <person name="Vitorino I.R."/>
            <person name="Lage O.M."/>
        </authorList>
    </citation>
    <scope>NUCLEOTIDE SEQUENCE</scope>
    <source>
        <strain evidence="3">ICT_H6.2</strain>
    </source>
</reference>
<dbReference type="Pfam" id="PF06439">
    <property type="entry name" value="3keto-disac_hyd"/>
    <property type="match status" value="1"/>
</dbReference>
<evidence type="ECO:0000313" key="4">
    <source>
        <dbReference type="Proteomes" id="UP001155241"/>
    </source>
</evidence>
<feature type="chain" id="PRO_5040951872" evidence="1">
    <location>
        <begin position="21"/>
        <end position="196"/>
    </location>
</feature>
<organism evidence="3 4">
    <name type="scientific">Aeoliella straminimaris</name>
    <dbReference type="NCBI Taxonomy" id="2954799"/>
    <lineage>
        <taxon>Bacteria</taxon>
        <taxon>Pseudomonadati</taxon>
        <taxon>Planctomycetota</taxon>
        <taxon>Planctomycetia</taxon>
        <taxon>Pirellulales</taxon>
        <taxon>Lacipirellulaceae</taxon>
        <taxon>Aeoliella</taxon>
    </lineage>
</organism>
<keyword evidence="4" id="KW-1185">Reference proteome</keyword>
<dbReference type="RefSeq" id="WP_252850440.1">
    <property type="nucleotide sequence ID" value="NZ_JAMXLR010000003.1"/>
</dbReference>
<dbReference type="GO" id="GO:0016787">
    <property type="term" value="F:hydrolase activity"/>
    <property type="evidence" value="ECO:0007669"/>
    <property type="project" value="InterPro"/>
</dbReference>
<proteinExistence type="predicted"/>
<evidence type="ECO:0000259" key="2">
    <source>
        <dbReference type="Pfam" id="PF06439"/>
    </source>
</evidence>
<sequence length="196" mass="21670">MLIRFLLFTVCLFPAVGTLAVGLPSAFNGKDFQGWKVPAGNLWWKVDQGVLQARSDPGQKGSVLFTEQKYRDFVMQLEFKLGEGTVDSGIFIRGEHDQIQIGESGSLKRDMTASPYIPGKGYPQEAEGVADLLKPDGWNAMTIVAMGDTYTVWLNGKLVVSYQSDTASQRGPIGIQLHPDRDMGIDFRKIRIAELD</sequence>
<evidence type="ECO:0000256" key="1">
    <source>
        <dbReference type="SAM" id="SignalP"/>
    </source>
</evidence>
<feature type="domain" description="3-keto-alpha-glucoside-1,2-lyase/3-keto-2-hydroxy-glucal hydratase" evidence="2">
    <location>
        <begin position="25"/>
        <end position="192"/>
    </location>
</feature>
<comment type="caution">
    <text evidence="3">The sequence shown here is derived from an EMBL/GenBank/DDBJ whole genome shotgun (WGS) entry which is preliminary data.</text>
</comment>
<name>A0A9X2F649_9BACT</name>
<dbReference type="InterPro" id="IPR010496">
    <property type="entry name" value="AL/BT2_dom"/>
</dbReference>